<evidence type="ECO:0000259" key="1">
    <source>
        <dbReference type="PROSITE" id="PS50805"/>
    </source>
</evidence>
<accession>A0A8C6BKW0</accession>
<dbReference type="InterPro" id="IPR050169">
    <property type="entry name" value="Krueppel_C2H2_ZnF"/>
</dbReference>
<dbReference type="Pfam" id="PF01352">
    <property type="entry name" value="KRAB"/>
    <property type="match status" value="1"/>
</dbReference>
<reference evidence="2" key="2">
    <citation type="submission" date="2025-09" db="UniProtKB">
        <authorList>
            <consortium name="Ensembl"/>
        </authorList>
    </citation>
    <scope>IDENTIFICATION</scope>
</reference>
<reference evidence="2" key="1">
    <citation type="submission" date="2025-08" db="UniProtKB">
        <authorList>
            <consortium name="Ensembl"/>
        </authorList>
    </citation>
    <scope>IDENTIFICATION</scope>
</reference>
<evidence type="ECO:0000313" key="2">
    <source>
        <dbReference type="Ensembl" id="ENSMMNP00015016180.1"/>
    </source>
</evidence>
<dbReference type="CDD" id="cd07765">
    <property type="entry name" value="KRAB_A-box"/>
    <property type="match status" value="1"/>
</dbReference>
<sequence length="105" mass="12104">NGAGGIRFPDIRLYCKVPRSAEPLMEPALGPVTFEDVAVYFFQEEWRLLDETLRCLYHYVMLETFALVVSLGLPSFMSHVVVQLELGGEPWEHVLCLTLFWWQGQ</sequence>
<dbReference type="SMART" id="SM00349">
    <property type="entry name" value="KRAB"/>
    <property type="match status" value="1"/>
</dbReference>
<dbReference type="Proteomes" id="UP000694561">
    <property type="component" value="Unplaced"/>
</dbReference>
<dbReference type="GeneTree" id="ENSGT00940000166082"/>
<dbReference type="Gene3D" id="6.10.140.140">
    <property type="match status" value="1"/>
</dbReference>
<feature type="domain" description="KRAB" evidence="1">
    <location>
        <begin position="32"/>
        <end position="103"/>
    </location>
</feature>
<dbReference type="PANTHER" id="PTHR23232">
    <property type="entry name" value="KRAB DOMAIN C2H2 ZINC FINGER"/>
    <property type="match status" value="1"/>
</dbReference>
<name>A0A8C6BKW0_MONMO</name>
<keyword evidence="3" id="KW-1185">Reference proteome</keyword>
<dbReference type="Ensembl" id="ENSMMNT00015017767.1">
    <property type="protein sequence ID" value="ENSMMNP00015016180.1"/>
    <property type="gene ID" value="ENSMMNG00015011929.1"/>
</dbReference>
<evidence type="ECO:0000313" key="3">
    <source>
        <dbReference type="Proteomes" id="UP000694561"/>
    </source>
</evidence>
<dbReference type="InterPro" id="IPR036051">
    <property type="entry name" value="KRAB_dom_sf"/>
</dbReference>
<dbReference type="GO" id="GO:0006355">
    <property type="term" value="P:regulation of DNA-templated transcription"/>
    <property type="evidence" value="ECO:0007669"/>
    <property type="project" value="InterPro"/>
</dbReference>
<dbReference type="InterPro" id="IPR001909">
    <property type="entry name" value="KRAB"/>
</dbReference>
<protein>
    <recommendedName>
        <fullName evidence="1">KRAB domain-containing protein</fullName>
    </recommendedName>
</protein>
<dbReference type="PROSITE" id="PS50805">
    <property type="entry name" value="KRAB"/>
    <property type="match status" value="1"/>
</dbReference>
<dbReference type="SUPFAM" id="SSF109640">
    <property type="entry name" value="KRAB domain (Kruppel-associated box)"/>
    <property type="match status" value="1"/>
</dbReference>
<proteinExistence type="predicted"/>
<dbReference type="AlphaFoldDB" id="A0A8C6BKW0"/>
<dbReference type="PANTHER" id="PTHR23232:SF133">
    <property type="entry name" value="RIKEN CDNA 1700020N01 GENE"/>
    <property type="match status" value="1"/>
</dbReference>
<organism evidence="2 3">
    <name type="scientific">Monodon monoceros</name>
    <name type="common">Narwhal</name>
    <name type="synonym">Ceratodon monodon</name>
    <dbReference type="NCBI Taxonomy" id="40151"/>
    <lineage>
        <taxon>Eukaryota</taxon>
        <taxon>Metazoa</taxon>
        <taxon>Chordata</taxon>
        <taxon>Craniata</taxon>
        <taxon>Vertebrata</taxon>
        <taxon>Euteleostomi</taxon>
        <taxon>Mammalia</taxon>
        <taxon>Eutheria</taxon>
        <taxon>Laurasiatheria</taxon>
        <taxon>Artiodactyla</taxon>
        <taxon>Whippomorpha</taxon>
        <taxon>Cetacea</taxon>
        <taxon>Odontoceti</taxon>
        <taxon>Monodontidae</taxon>
        <taxon>Monodon</taxon>
    </lineage>
</organism>